<protein>
    <recommendedName>
        <fullName evidence="2">Pre-mRNA-splicing factor</fullName>
    </recommendedName>
</protein>
<keyword evidence="2" id="KW-0507">mRNA processing</keyword>
<evidence type="ECO:0000259" key="4">
    <source>
        <dbReference type="Pfam" id="PF13086"/>
    </source>
</evidence>
<evidence type="ECO:0000259" key="7">
    <source>
        <dbReference type="Pfam" id="PF21143"/>
    </source>
</evidence>
<dbReference type="InterPro" id="IPR041677">
    <property type="entry name" value="DNA2/NAM7_AAA_11"/>
</dbReference>
<evidence type="ECO:0000256" key="1">
    <source>
        <dbReference type="ARBA" id="ARBA00022806"/>
    </source>
</evidence>
<reference evidence="9 10" key="1">
    <citation type="journal article" date="2016" name="Sci. Rep.">
        <title>Peltaster fructicola genome reveals evolution from an invasive phytopathogen to an ectophytic parasite.</title>
        <authorList>
            <person name="Xu C."/>
            <person name="Chen H."/>
            <person name="Gleason M.L."/>
            <person name="Xu J.R."/>
            <person name="Liu H."/>
            <person name="Zhang R."/>
            <person name="Sun G."/>
        </authorList>
    </citation>
    <scope>NUCLEOTIDE SEQUENCE [LARGE SCALE GENOMIC DNA]</scope>
    <source>
        <strain evidence="9 10">LNHT1506</strain>
    </source>
</reference>
<dbReference type="EMBL" id="CP051139">
    <property type="protein sequence ID" value="QIW95173.1"/>
    <property type="molecule type" value="Genomic_DNA"/>
</dbReference>
<dbReference type="InterPro" id="IPR041679">
    <property type="entry name" value="DNA2/NAM7-like_C"/>
</dbReference>
<dbReference type="GO" id="GO:0045292">
    <property type="term" value="P:mRNA cis splicing, via spliceosome"/>
    <property type="evidence" value="ECO:0007669"/>
    <property type="project" value="UniProtKB-UniRule"/>
</dbReference>
<dbReference type="InterPro" id="IPR032174">
    <property type="entry name" value="Aquarius_N"/>
</dbReference>
<dbReference type="FunFam" id="3.40.50.300:FF:002863">
    <property type="entry name" value="Pre-mRNA-splicing factor cwf11"/>
    <property type="match status" value="1"/>
</dbReference>
<dbReference type="Pfam" id="PF16399">
    <property type="entry name" value="Aquarius_N_1st"/>
    <property type="match status" value="1"/>
</dbReference>
<comment type="function">
    <text evidence="2">Involved in mRNA splicing where it associates with cdc5 and the other cwf proteins as part of the spliceosome.</text>
</comment>
<name>A0A6H0XKB7_9PEZI</name>
<dbReference type="GO" id="GO:0004386">
    <property type="term" value="F:helicase activity"/>
    <property type="evidence" value="ECO:0007669"/>
    <property type="project" value="InterPro"/>
</dbReference>
<dbReference type="SUPFAM" id="SSF52540">
    <property type="entry name" value="P-loop containing nucleoside triphosphate hydrolases"/>
    <property type="match status" value="1"/>
</dbReference>
<dbReference type="PIRSF" id="PIRSF038901">
    <property type="entry name" value="AQR_cwf11"/>
    <property type="match status" value="1"/>
</dbReference>
<keyword evidence="2" id="KW-0508">mRNA splicing</keyword>
<dbReference type="Proteomes" id="UP000503462">
    <property type="component" value="Chromosome 1"/>
</dbReference>
<feature type="domain" description="DNA2/NAM7 helicase helicase" evidence="4">
    <location>
        <begin position="799"/>
        <end position="1097"/>
    </location>
</feature>
<dbReference type="Pfam" id="PF21143">
    <property type="entry name" value="Aquarius_N_2nd"/>
    <property type="match status" value="1"/>
</dbReference>
<dbReference type="GO" id="GO:0071013">
    <property type="term" value="C:catalytic step 2 spliceosome"/>
    <property type="evidence" value="ECO:0007669"/>
    <property type="project" value="TreeGrafter"/>
</dbReference>
<evidence type="ECO:0000256" key="3">
    <source>
        <dbReference type="SAM" id="MobiDB-lite"/>
    </source>
</evidence>
<evidence type="ECO:0000313" key="10">
    <source>
        <dbReference type="Proteomes" id="UP000503462"/>
    </source>
</evidence>
<evidence type="ECO:0000256" key="2">
    <source>
        <dbReference type="PIRNR" id="PIRNR038901"/>
    </source>
</evidence>
<comment type="similarity">
    <text evidence="2">Belongs to the CWF11 family.</text>
</comment>
<dbReference type="InterPro" id="IPR047187">
    <property type="entry name" value="SF1_C_Upf1"/>
</dbReference>
<evidence type="ECO:0000313" key="9">
    <source>
        <dbReference type="EMBL" id="QIW95173.1"/>
    </source>
</evidence>
<dbReference type="InterPro" id="IPR048966">
    <property type="entry name" value="Aquarius_b-barrel"/>
</dbReference>
<dbReference type="Pfam" id="PF21144">
    <property type="entry name" value="Aquarius_N_3rd"/>
    <property type="match status" value="1"/>
</dbReference>
<comment type="subunit">
    <text evidence="2">Belongs to the 40S cdc5-associated complex (or cwf complex), a spliceosome sub-complex reminiscent of a late-stage spliceosome.</text>
</comment>
<dbReference type="InterPro" id="IPR027417">
    <property type="entry name" value="P-loop_NTPase"/>
</dbReference>
<evidence type="ECO:0000259" key="5">
    <source>
        <dbReference type="Pfam" id="PF13087"/>
    </source>
</evidence>
<dbReference type="InterPro" id="IPR026300">
    <property type="entry name" value="CWF11_fam"/>
</dbReference>
<feature type="domain" description="RNA helicase aquarius beta-barrel" evidence="7">
    <location>
        <begin position="484"/>
        <end position="648"/>
    </location>
</feature>
<dbReference type="Gene3D" id="3.40.50.300">
    <property type="entry name" value="P-loop containing nucleotide triphosphate hydrolases"/>
    <property type="match status" value="2"/>
</dbReference>
<dbReference type="CDD" id="cd17935">
    <property type="entry name" value="EEXXQc_AQR"/>
    <property type="match status" value="1"/>
</dbReference>
<feature type="region of interest" description="Disordered" evidence="3">
    <location>
        <begin position="1369"/>
        <end position="1401"/>
    </location>
</feature>
<organism evidence="9 10">
    <name type="scientific">Peltaster fructicola</name>
    <dbReference type="NCBI Taxonomy" id="286661"/>
    <lineage>
        <taxon>Eukaryota</taxon>
        <taxon>Fungi</taxon>
        <taxon>Dikarya</taxon>
        <taxon>Ascomycota</taxon>
        <taxon>Pezizomycotina</taxon>
        <taxon>Dothideomycetes</taxon>
        <taxon>Dothideomycetes incertae sedis</taxon>
        <taxon>Peltaster</taxon>
    </lineage>
</organism>
<keyword evidence="10" id="KW-1185">Reference proteome</keyword>
<dbReference type="PANTHER" id="PTHR10887">
    <property type="entry name" value="DNA2/NAM7 HELICASE FAMILY"/>
    <property type="match status" value="1"/>
</dbReference>
<gene>
    <name evidence="9" type="ORF">AMS68_000691</name>
</gene>
<evidence type="ECO:0000259" key="8">
    <source>
        <dbReference type="Pfam" id="PF21144"/>
    </source>
</evidence>
<feature type="compositionally biased region" description="Acidic residues" evidence="3">
    <location>
        <begin position="1381"/>
        <end position="1394"/>
    </location>
</feature>
<feature type="domain" description="RNA helicase aquarius N-terminal" evidence="6">
    <location>
        <begin position="16"/>
        <end position="405"/>
    </location>
</feature>
<feature type="domain" description="RNA helicase aquarius insertion" evidence="8">
    <location>
        <begin position="696"/>
        <end position="788"/>
    </location>
</feature>
<feature type="domain" description="DNA2/NAM7 helicase-like C-terminal" evidence="5">
    <location>
        <begin position="1107"/>
        <end position="1299"/>
    </location>
</feature>
<dbReference type="InterPro" id="IPR048967">
    <property type="entry name" value="Aquarius_insert"/>
</dbReference>
<dbReference type="CDD" id="cd18808">
    <property type="entry name" value="SF1_C_Upf1"/>
    <property type="match status" value="1"/>
</dbReference>
<dbReference type="GO" id="GO:0005684">
    <property type="term" value="C:U2-type spliceosomal complex"/>
    <property type="evidence" value="ECO:0007669"/>
    <property type="project" value="UniProtKB-UniRule"/>
</dbReference>
<dbReference type="Pfam" id="PF13087">
    <property type="entry name" value="AAA_12"/>
    <property type="match status" value="1"/>
</dbReference>
<keyword evidence="1" id="KW-0378">Hydrolase</keyword>
<sequence length="1401" mass="157963">MQHPTVADLTSESSHFAQLARKTWLLADGREAKASANIIKNELYDKLEAEHFDQAQVVLLEQLQCLERFLWPGYSDTASDQHVVLIILLVNAKLRAKLPPWNIFLNHPEHFPHFIRNVLRLIIDPALPVKVKLHLLCFLNGAFQSLDVAIIRKECAPLVSISIWHNLHSPALLELKLAQSPHAQKAWKSSNRRYENADEDMKNQLQLERGWLYTLILDLLKRMYDTGTNVDGRQENVRYSERVLELLCDLESQLPTRRYTNSLLEDLNVASAIRSSPLYADEESKLLRELALLLDHYITFPLDDQTGQQWSAKEHDERQNARISRFQKAALKTQPEKLKMLYLANAGSLAQKDELQGQLDALSDAELVRLCTQVHIRTTYPDGVGVVVDRAMLYELVWSFVERRPYFVDVVRDMSTAPTETHLYDSSIINSEAYDQSRPLALPKLNLQFLSSGDFLWRSFILSRCEAFYEIKAHLEDTLKRIQPKNQTSGRVVFDGFSRMAIPINKPAIVNVEAARVGEGVPAEVKAEVVLDVSRLQPGLRREWEQLKPGDVIFLVAVTPQQRSTNGIASHITDSEKAGLKAIRCAEVITVLDDNGRPLRRQGNPSDDEYHEPQQRRLMLKLDPIAYKMDQDRKKADIYESINLVVRRRGRENNFKAVLDSIKSLLLSSATVPKWLQDVFLGFGDPSSASYKRLPNRLTSVDFRDTFVDWQHLIEGLPGKVIEPDPSVDASFGPPYVLEASTTVEPVARPTKKRKREANIAAETSMPIVKSIKVSTYRQPSQGPYLEDAPKINTVRFTSTQIEAITSGTQPGLTMIVGPPGTGKTDVATQIISNIYHDFPAERTLLVAHSNQALNQLFAKITALDIDARHLLRLGHGEEELSTDVSFSKAGRVESFLEQGGHYLAEVQRLASSIAAPGAHGNSCETAAYFHEVYITPLWKRYWAAVDATDSSEELASAFPFHSYFSTAPQPLFPNGGDRSALLEIARGCERHINKIFDELADIRPFEILRSQRDKSNYLLTKEARIIAMTATHAAIRRQEIASLGFKYDNIIVEEAAQITEIENFLPMTLQMLESGTHNLKRVILVGDHLQNSPIIQNSALRSYANLEQSLFLRLVRLGAPYTMLNAQGRARPSLASLYRWRYPSLTNLPITSAAPEFVTANAGLRYDYQFIDIPDYKGKGESEPTPHFIQNLGEAEYAVALFQYLRLLGYPADRITILTAYAGQRALIRDVLSHRCKNNRLFGTPKWLGTVDKYQGEQNDYVILSLVRTKGPGYLRDLRRLTVALSRARLGLYVLGRREVFESSLELRDAFEVLLQRSNKLEVVTGEMWPAQRAVDAEVESVTMDGVEHLGQYVFEMTQAKVKALQGGQGMLPPAAPQQDEAEDDADDADELEHETVPGL</sequence>
<keyword evidence="1" id="KW-0347">Helicase</keyword>
<dbReference type="Pfam" id="PF13086">
    <property type="entry name" value="AAA_11"/>
    <property type="match status" value="1"/>
</dbReference>
<dbReference type="GO" id="GO:0003729">
    <property type="term" value="F:mRNA binding"/>
    <property type="evidence" value="ECO:0007669"/>
    <property type="project" value="TreeGrafter"/>
</dbReference>
<evidence type="ECO:0000259" key="6">
    <source>
        <dbReference type="Pfam" id="PF16399"/>
    </source>
</evidence>
<dbReference type="InterPro" id="IPR045055">
    <property type="entry name" value="DNA2/NAM7-like"/>
</dbReference>
<dbReference type="PANTHER" id="PTHR10887:SF5">
    <property type="entry name" value="RNA HELICASE AQUARIUS"/>
    <property type="match status" value="1"/>
</dbReference>
<accession>A0A6H0XKB7</accession>
<keyword evidence="2" id="KW-0539">Nucleus</keyword>
<keyword evidence="1" id="KW-0067">ATP-binding</keyword>
<keyword evidence="1" id="KW-0547">Nucleotide-binding</keyword>
<comment type="subcellular location">
    <subcellularLocation>
        <location evidence="2">Nucleus</location>
    </subcellularLocation>
</comment>
<dbReference type="OrthoDB" id="1879at2759"/>
<proteinExistence type="inferred from homology"/>